<name>A0AB38TW23_BURGA</name>
<protein>
    <submittedName>
        <fullName evidence="2">Uncharacterized protein</fullName>
    </submittedName>
</protein>
<dbReference type="AlphaFoldDB" id="A0AB38TW23"/>
<dbReference type="EMBL" id="CP104215">
    <property type="protein sequence ID" value="UWX72207.1"/>
    <property type="molecule type" value="Genomic_DNA"/>
</dbReference>
<organism evidence="2 3">
    <name type="scientific">Burkholderia gladioli</name>
    <name type="common">Pseudomonas marginata</name>
    <name type="synonym">Phytomonas marginata</name>
    <dbReference type="NCBI Taxonomy" id="28095"/>
    <lineage>
        <taxon>Bacteria</taxon>
        <taxon>Pseudomonadati</taxon>
        <taxon>Pseudomonadota</taxon>
        <taxon>Betaproteobacteria</taxon>
        <taxon>Burkholderiales</taxon>
        <taxon>Burkholderiaceae</taxon>
        <taxon>Burkholderia</taxon>
    </lineage>
</organism>
<feature type="region of interest" description="Disordered" evidence="1">
    <location>
        <begin position="512"/>
        <end position="535"/>
    </location>
</feature>
<feature type="compositionally biased region" description="Basic and acidic residues" evidence="1">
    <location>
        <begin position="526"/>
        <end position="535"/>
    </location>
</feature>
<proteinExistence type="predicted"/>
<gene>
    <name evidence="2" type="ORF">NYZ96_27590</name>
</gene>
<reference evidence="2" key="1">
    <citation type="submission" date="2022-09" db="EMBL/GenBank/DDBJ databases">
        <title>Genomic of Burkholderia gladioli.</title>
        <authorList>
            <person name="Wu H."/>
        </authorList>
    </citation>
    <scope>NUCLEOTIDE SEQUENCE</scope>
    <source>
        <strain evidence="2">ZN-S4</strain>
    </source>
</reference>
<sequence>MTSLGNATNRTLLIYVGGDAAMNLSRASTGQELVSASGQTIALLGTISPASVLATAPAAATTTLGKIAIDIQSGNAPSIGDLISIAGNVMSIVGATASYVPAAQGIASFALVSGKLISTAGLLIDAPDFGRAVFNILNPGNDNESLSDAETIRDVISTGQAGEGSIFDANGNVIGSRTTDGTTTTDRYISQDGERVTTTDYGNGETSTLTIHKDGTSDSLLIESSATGTYYRKITSLSKDSDEIEVGFLDIHGNYIRRTIYLDDSTTHIVYTDGIPELSTTTTIPSIGTRKEQIFSFKEKSFTEKLYENDNLILKTKNGILRFTSEESEMGYTHQKHYAKSGLIEMEIKIYHSGKTEILNYRDGTLESLDEISSASSKHTAYTPAGDPSYFVEKINNTKVVEIYYKNGKIEHEYFNNDGLITSQEYWPEKSDHLNYENPSTATDELPNLTTPNRGMTSISHGMLNAQTPDLSKTQLTHQPNGKNKPNSITISDLLLQPSDTEITSALLNLTNASDSAPKPPNPINLHHESANKNSDDLKILETEFFDEKQNVNGY</sequence>
<accession>A0AB38TW23</accession>
<evidence type="ECO:0000256" key="1">
    <source>
        <dbReference type="SAM" id="MobiDB-lite"/>
    </source>
</evidence>
<dbReference type="RefSeq" id="WP_124083622.1">
    <property type="nucleotide sequence ID" value="NZ_CADEVX010000015.1"/>
</dbReference>
<dbReference type="Proteomes" id="UP001059745">
    <property type="component" value="Chromosome 2"/>
</dbReference>
<evidence type="ECO:0000313" key="3">
    <source>
        <dbReference type="Proteomes" id="UP001059745"/>
    </source>
</evidence>
<evidence type="ECO:0000313" key="2">
    <source>
        <dbReference type="EMBL" id="UWX72207.1"/>
    </source>
</evidence>